<evidence type="ECO:0000259" key="1">
    <source>
        <dbReference type="PROSITE" id="PS51186"/>
    </source>
</evidence>
<dbReference type="InterPro" id="IPR016181">
    <property type="entry name" value="Acyl_CoA_acyltransferase"/>
</dbReference>
<keyword evidence="2" id="KW-0808">Transferase</keyword>
<dbReference type="InterPro" id="IPR000182">
    <property type="entry name" value="GNAT_dom"/>
</dbReference>
<dbReference type="SUPFAM" id="SSF55729">
    <property type="entry name" value="Acyl-CoA N-acyltransferases (Nat)"/>
    <property type="match status" value="1"/>
</dbReference>
<dbReference type="CDD" id="cd04301">
    <property type="entry name" value="NAT_SF"/>
    <property type="match status" value="1"/>
</dbReference>
<evidence type="ECO:0000313" key="2">
    <source>
        <dbReference type="EMBL" id="MCM8557269.1"/>
    </source>
</evidence>
<sequence>MIRPALAADRDALRAIAEGTQMFLGDELDHFAAMLDAELESGAKPTLLVADHGNGPEAAAYWQPEAMAQGVANLLFIGTRPEARRSGHGAALLQAFEAEARKANRLAIIETASDAMFAPAWALYRGHGYSKEARIADYYDDGLDKLIFSKRL</sequence>
<reference evidence="2" key="1">
    <citation type="submission" date="2022-06" db="EMBL/GenBank/DDBJ databases">
        <title>Sphingomicrobium sedimins sp. nov., a marine bacterium isolated from tidal flat.</title>
        <authorList>
            <person name="Kim C.-H."/>
            <person name="Yoo Y."/>
            <person name="Kim J.-J."/>
        </authorList>
    </citation>
    <scope>NUCLEOTIDE SEQUENCE</scope>
    <source>
        <strain evidence="2">GRR-S6-50</strain>
    </source>
</reference>
<accession>A0A9X2EKG5</accession>
<dbReference type="PROSITE" id="PS51186">
    <property type="entry name" value="GNAT"/>
    <property type="match status" value="1"/>
</dbReference>
<dbReference type="GO" id="GO:0016747">
    <property type="term" value="F:acyltransferase activity, transferring groups other than amino-acyl groups"/>
    <property type="evidence" value="ECO:0007669"/>
    <property type="project" value="InterPro"/>
</dbReference>
<feature type="domain" description="N-acetyltransferase" evidence="1">
    <location>
        <begin position="1"/>
        <end position="152"/>
    </location>
</feature>
<dbReference type="EMBL" id="JAMSHT010000001">
    <property type="protein sequence ID" value="MCM8557269.1"/>
    <property type="molecule type" value="Genomic_DNA"/>
</dbReference>
<keyword evidence="2" id="KW-0012">Acyltransferase</keyword>
<dbReference type="RefSeq" id="WP_252113199.1">
    <property type="nucleotide sequence ID" value="NZ_JAMSHT010000001.1"/>
</dbReference>
<comment type="caution">
    <text evidence="2">The sequence shown here is derived from an EMBL/GenBank/DDBJ whole genome shotgun (WGS) entry which is preliminary data.</text>
</comment>
<dbReference type="EC" id="2.3.1.-" evidence="2"/>
<name>A0A9X2EKG5_9SPHN</name>
<dbReference type="Proteomes" id="UP001155128">
    <property type="component" value="Unassembled WGS sequence"/>
</dbReference>
<proteinExistence type="predicted"/>
<keyword evidence="3" id="KW-1185">Reference proteome</keyword>
<evidence type="ECO:0000313" key="3">
    <source>
        <dbReference type="Proteomes" id="UP001155128"/>
    </source>
</evidence>
<dbReference type="Pfam" id="PF13508">
    <property type="entry name" value="Acetyltransf_7"/>
    <property type="match status" value="1"/>
</dbReference>
<protein>
    <submittedName>
        <fullName evidence="2">GNAT family N-acetyltransferase</fullName>
        <ecNumber evidence="2">2.3.1.-</ecNumber>
    </submittedName>
</protein>
<dbReference type="AlphaFoldDB" id="A0A9X2EKG5"/>
<dbReference type="Gene3D" id="3.40.630.30">
    <property type="match status" value="1"/>
</dbReference>
<gene>
    <name evidence="2" type="ORF">NDO55_05475</name>
</gene>
<organism evidence="2 3">
    <name type="scientific">Sphingomicrobium sediminis</name>
    <dbReference type="NCBI Taxonomy" id="2950949"/>
    <lineage>
        <taxon>Bacteria</taxon>
        <taxon>Pseudomonadati</taxon>
        <taxon>Pseudomonadota</taxon>
        <taxon>Alphaproteobacteria</taxon>
        <taxon>Sphingomonadales</taxon>
        <taxon>Sphingomonadaceae</taxon>
        <taxon>Sphingomicrobium</taxon>
    </lineage>
</organism>